<comment type="catalytic activity">
    <reaction evidence="1">
        <text>D-fructose(out) = D-fructose(in)</text>
        <dbReference type="Rhea" id="RHEA:60372"/>
        <dbReference type="ChEBI" id="CHEBI:37721"/>
    </reaction>
</comment>
<dbReference type="InterPro" id="IPR003663">
    <property type="entry name" value="Sugar/inositol_transpt"/>
</dbReference>
<evidence type="ECO:0000256" key="2">
    <source>
        <dbReference type="ARBA" id="ARBA00004135"/>
    </source>
</evidence>
<keyword evidence="10 14" id="KW-1133">Transmembrane helix</keyword>
<dbReference type="InterPro" id="IPR005829">
    <property type="entry name" value="Sugar_transporter_CS"/>
</dbReference>
<feature type="transmembrane region" description="Helical" evidence="14">
    <location>
        <begin position="127"/>
        <end position="150"/>
    </location>
</feature>
<dbReference type="Ensembl" id="ENSSMRT00000014650.1">
    <property type="protein sequence ID" value="ENSSMRP00000012576.1"/>
    <property type="gene ID" value="ENSSMRG00000009744.1"/>
</dbReference>
<feature type="transmembrane region" description="Helical" evidence="14">
    <location>
        <begin position="100"/>
        <end position="121"/>
    </location>
</feature>
<dbReference type="Pfam" id="PF00083">
    <property type="entry name" value="Sugar_tr"/>
    <property type="match status" value="1"/>
</dbReference>
<dbReference type="PROSITE" id="PS50850">
    <property type="entry name" value="MFS"/>
    <property type="match status" value="1"/>
</dbReference>
<keyword evidence="8" id="KW-0762">Sugar transport</keyword>
<dbReference type="GO" id="GO:1990539">
    <property type="term" value="P:fructose import across plasma membrane"/>
    <property type="evidence" value="ECO:0007669"/>
    <property type="project" value="UniProtKB-ARBA"/>
</dbReference>
<evidence type="ECO:0000313" key="17">
    <source>
        <dbReference type="Proteomes" id="UP000694421"/>
    </source>
</evidence>
<feature type="transmembrane region" description="Helical" evidence="14">
    <location>
        <begin position="337"/>
        <end position="359"/>
    </location>
</feature>
<feature type="transmembrane region" description="Helical" evidence="14">
    <location>
        <begin position="192"/>
        <end position="213"/>
    </location>
</feature>
<dbReference type="PROSITE" id="PS00217">
    <property type="entry name" value="SUGAR_TRANSPORT_2"/>
    <property type="match status" value="1"/>
</dbReference>
<dbReference type="PANTHER" id="PTHR23503:SF32">
    <property type="entry name" value="SOLUTE CARRIER FAMILY 2, FACILITATED GLUCOSE TRANSPORTER MEMBER 5"/>
    <property type="match status" value="1"/>
</dbReference>
<keyword evidence="9 14" id="KW-0812">Transmembrane</keyword>
<dbReference type="GeneTree" id="ENSGT00940000156846"/>
<evidence type="ECO:0000256" key="1">
    <source>
        <dbReference type="ARBA" id="ARBA00000590"/>
    </source>
</evidence>
<dbReference type="GO" id="GO:0055056">
    <property type="term" value="F:D-glucose transmembrane transporter activity"/>
    <property type="evidence" value="ECO:0007669"/>
    <property type="project" value="TreeGrafter"/>
</dbReference>
<evidence type="ECO:0000256" key="11">
    <source>
        <dbReference type="ARBA" id="ARBA00023136"/>
    </source>
</evidence>
<dbReference type="InterPro" id="IPR045263">
    <property type="entry name" value="GLUT"/>
</dbReference>
<dbReference type="SUPFAM" id="SSF103473">
    <property type="entry name" value="MFS general substrate transporter"/>
    <property type="match status" value="1"/>
</dbReference>
<reference evidence="16" key="2">
    <citation type="submission" date="2025-09" db="UniProtKB">
        <authorList>
            <consortium name="Ensembl"/>
        </authorList>
    </citation>
    <scope>IDENTIFICATION</scope>
</reference>
<evidence type="ECO:0000256" key="14">
    <source>
        <dbReference type="SAM" id="Phobius"/>
    </source>
</evidence>
<evidence type="ECO:0000256" key="6">
    <source>
        <dbReference type="ARBA" id="ARBA00022448"/>
    </source>
</evidence>
<dbReference type="GO" id="GO:0046323">
    <property type="term" value="P:D-glucose import"/>
    <property type="evidence" value="ECO:0007669"/>
    <property type="project" value="TreeGrafter"/>
</dbReference>
<feature type="transmembrane region" description="Helical" evidence="14">
    <location>
        <begin position="436"/>
        <end position="454"/>
    </location>
</feature>
<evidence type="ECO:0000313" key="16">
    <source>
        <dbReference type="Ensembl" id="ENSSMRP00000012576.1"/>
    </source>
</evidence>
<feature type="transmembrane region" description="Helical" evidence="14">
    <location>
        <begin position="404"/>
        <end position="424"/>
    </location>
</feature>
<dbReference type="PANTHER" id="PTHR23503">
    <property type="entry name" value="SOLUTE CARRIER FAMILY 2"/>
    <property type="match status" value="1"/>
</dbReference>
<name>A0A8D0BUJ7_SALMN</name>
<evidence type="ECO:0000256" key="8">
    <source>
        <dbReference type="ARBA" id="ARBA00022597"/>
    </source>
</evidence>
<keyword evidence="6" id="KW-0813">Transport</keyword>
<reference evidence="16" key="1">
    <citation type="submission" date="2025-08" db="UniProtKB">
        <authorList>
            <consortium name="Ensembl"/>
        </authorList>
    </citation>
    <scope>IDENTIFICATION</scope>
</reference>
<dbReference type="GO" id="GO:0070837">
    <property type="term" value="P:dehydroascorbic acid transport"/>
    <property type="evidence" value="ECO:0007669"/>
    <property type="project" value="TreeGrafter"/>
</dbReference>
<dbReference type="InterPro" id="IPR020846">
    <property type="entry name" value="MFS_dom"/>
</dbReference>
<keyword evidence="7" id="KW-1003">Cell membrane</keyword>
<sequence length="510" mass="57845">TVPGLLVCFSQGFTKQLVLVTLLTSLGSSLQLGYNHWVVNYPASFIQDFYNVTYQQKKKAKLEDTLLNLMNNLTVAVYSLGGIIGSLLACPLVDKRGRRGTLIISNCLSVISAILLGFTTMVNAYEYIIFSHLITGVCSGIFFSAIPLYLGEVAPRNQRGSIITTSFFFVAIGTLISQILCLPEVLGSIKDWPILLSCTGILALFQIITLPTFPESPRYLLIQKKDEEKARTALKQLRCQGNVEEEIDELYQEDYSERTEKSMSIFKLVLYRGMRWQVVSVIIVICGRQLTGIIAVRRALSEEMLLQYINFAFLDYNLHDLRHNHCIFLIDRVGRKILLLSGFGVSSILSILLTMTLELQITIKWMPYVSLSLLLIFLMGFTLGPGPVSQIITIELFLQSSRSAGVTIGGLLYWLLTFLTEIIFKLVETRIGSYSFLFFWPICISTFIFIFKFLPETKNKTFLEIRRYMSNYMTKKIKVHEKQSKNRSEYPEAVGGPLCGLRCWTRWVVA</sequence>
<evidence type="ECO:0000256" key="10">
    <source>
        <dbReference type="ARBA" id="ARBA00022989"/>
    </source>
</evidence>
<protein>
    <recommendedName>
        <fullName evidence="5">Solute carrier family 2, facilitated glucose transporter member 5</fullName>
    </recommendedName>
    <alternativeName>
        <fullName evidence="13">Fructose transporter</fullName>
    </alternativeName>
    <alternativeName>
        <fullName evidence="12">Glucose transporter type 5, small intestine</fullName>
    </alternativeName>
</protein>
<organism evidence="16 17">
    <name type="scientific">Salvator merianae</name>
    <name type="common">Argentine black and white tegu</name>
    <name type="synonym">Tupinambis merianae</name>
    <dbReference type="NCBI Taxonomy" id="96440"/>
    <lineage>
        <taxon>Eukaryota</taxon>
        <taxon>Metazoa</taxon>
        <taxon>Chordata</taxon>
        <taxon>Craniata</taxon>
        <taxon>Vertebrata</taxon>
        <taxon>Euteleostomi</taxon>
        <taxon>Lepidosauria</taxon>
        <taxon>Squamata</taxon>
        <taxon>Bifurcata</taxon>
        <taxon>Unidentata</taxon>
        <taxon>Episquamata</taxon>
        <taxon>Laterata</taxon>
        <taxon>Teiioidea</taxon>
        <taxon>Teiidae</taxon>
        <taxon>Salvator</taxon>
    </lineage>
</organism>
<feature type="transmembrane region" description="Helical" evidence="14">
    <location>
        <begin position="365"/>
        <end position="383"/>
    </location>
</feature>
<dbReference type="GO" id="GO:0042383">
    <property type="term" value="C:sarcolemma"/>
    <property type="evidence" value="ECO:0007669"/>
    <property type="project" value="UniProtKB-SubCell"/>
</dbReference>
<dbReference type="InterPro" id="IPR005828">
    <property type="entry name" value="MFS_sugar_transport-like"/>
</dbReference>
<evidence type="ECO:0000256" key="12">
    <source>
        <dbReference type="ARBA" id="ARBA00029961"/>
    </source>
</evidence>
<evidence type="ECO:0000256" key="3">
    <source>
        <dbReference type="ARBA" id="ARBA00004651"/>
    </source>
</evidence>
<dbReference type="PRINTS" id="PR00171">
    <property type="entry name" value="SUGRTRNSPORT"/>
</dbReference>
<evidence type="ECO:0000259" key="15">
    <source>
        <dbReference type="PROSITE" id="PS50850"/>
    </source>
</evidence>
<dbReference type="GO" id="GO:0005353">
    <property type="term" value="F:fructose transmembrane transporter activity"/>
    <property type="evidence" value="ECO:0007669"/>
    <property type="project" value="UniProtKB-ARBA"/>
</dbReference>
<dbReference type="AlphaFoldDB" id="A0A8D0BUJ7"/>
<comment type="similarity">
    <text evidence="4">Belongs to the major facilitator superfamily. Sugar transporter (TC 2.A.1.1) family. Glucose transporter subfamily.</text>
</comment>
<evidence type="ECO:0000256" key="9">
    <source>
        <dbReference type="ARBA" id="ARBA00022692"/>
    </source>
</evidence>
<keyword evidence="17" id="KW-1185">Reference proteome</keyword>
<proteinExistence type="inferred from homology"/>
<evidence type="ECO:0000256" key="5">
    <source>
        <dbReference type="ARBA" id="ARBA00015973"/>
    </source>
</evidence>
<dbReference type="Proteomes" id="UP000694421">
    <property type="component" value="Unplaced"/>
</dbReference>
<dbReference type="InterPro" id="IPR036259">
    <property type="entry name" value="MFS_trans_sf"/>
</dbReference>
<feature type="transmembrane region" description="Helical" evidence="14">
    <location>
        <begin position="75"/>
        <end position="93"/>
    </location>
</feature>
<feature type="transmembrane region" description="Helical" evidence="14">
    <location>
        <begin position="162"/>
        <end position="180"/>
    </location>
</feature>
<evidence type="ECO:0000256" key="13">
    <source>
        <dbReference type="ARBA" id="ARBA00031099"/>
    </source>
</evidence>
<dbReference type="Gene3D" id="1.20.1250.20">
    <property type="entry name" value="MFS general substrate transporter like domains"/>
    <property type="match status" value="1"/>
</dbReference>
<dbReference type="FunFam" id="1.20.1250.20:FF:001511">
    <property type="entry name" value="Solute carrier family 2, facilitated glucose transporter member 5"/>
    <property type="match status" value="1"/>
</dbReference>
<feature type="domain" description="Major facilitator superfamily (MFS) profile" evidence="15">
    <location>
        <begin position="21"/>
        <end position="458"/>
    </location>
</feature>
<accession>A0A8D0BUJ7</accession>
<dbReference type="OMA" id="YEMMAIP"/>
<keyword evidence="11 14" id="KW-0472">Membrane</keyword>
<evidence type="ECO:0000256" key="4">
    <source>
        <dbReference type="ARBA" id="ARBA00007004"/>
    </source>
</evidence>
<evidence type="ECO:0000256" key="7">
    <source>
        <dbReference type="ARBA" id="ARBA00022475"/>
    </source>
</evidence>
<comment type="subcellular location">
    <subcellularLocation>
        <location evidence="2">Cell membrane</location>
        <location evidence="2">Sarcolemma</location>
    </subcellularLocation>
    <subcellularLocation>
        <location evidence="3">Cell membrane</location>
        <topology evidence="3">Multi-pass membrane protein</topology>
    </subcellularLocation>
</comment>